<dbReference type="EC" id="6.2.1.26" evidence="4"/>
<sequence length="456" mass="49656">MFAARLQSFGERLALVLEDGRTLTYAQLAQRADDVYVGAAIPLGALVAIECENTLASVAAYLGALRNGYPALLVDAQLDEQLRRRLYDHFDVSHVHDSGGNWISLGRPAPEVHPDVAVLLSTSGSTGSPKLVKLTAANLDANAASIVHYLELGPEERPITSLPIHYSYGLSVLNSHLSVGATVLLTGQPVTARKFWDLFREHGATSLAGVPTIYSMLKQLRFERMELPSLRTMTQAGGRLGPDMTRWFGELAQSRNQRFFVMYGQTEATARISYVPPHKLPEKIGSIGVAIPGGKLEIIGEDGNVTSAFGETGELRYTGPNVMMGYANDVEDLAEPDALNGVLLTGDLAMRDEDGFFHIVGRIKRFIKVFGNRIGLDEVEMQLRDDGYDVAVTGRDDLLVIAVRGGNEDTKDKLTAHASARYRLHRSAIRVHAVEDFPLSTAGKVQYAELLAALCP</sequence>
<evidence type="ECO:0000256" key="1">
    <source>
        <dbReference type="ARBA" id="ARBA00006432"/>
    </source>
</evidence>
<gene>
    <name evidence="4" type="primary">menE_6</name>
    <name evidence="4" type="ORF">LMG26411_06170</name>
</gene>
<reference evidence="4 5" key="1">
    <citation type="submission" date="2021-03" db="EMBL/GenBank/DDBJ databases">
        <authorList>
            <person name="Peeters C."/>
        </authorList>
    </citation>
    <scope>NUCLEOTIDE SEQUENCE [LARGE SCALE GENOMIC DNA]</scope>
    <source>
        <strain evidence="4 5">LMG 26411</strain>
    </source>
</reference>
<comment type="caution">
    <text evidence="4">The sequence shown here is derived from an EMBL/GenBank/DDBJ whole genome shotgun (WGS) entry which is preliminary data.</text>
</comment>
<keyword evidence="5" id="KW-1185">Reference proteome</keyword>
<dbReference type="RefSeq" id="WP_211957008.1">
    <property type="nucleotide sequence ID" value="NZ_CAJPVI010000049.1"/>
</dbReference>
<dbReference type="PANTHER" id="PTHR43201:SF5">
    <property type="entry name" value="MEDIUM-CHAIN ACYL-COA LIGASE ACSF2, MITOCHONDRIAL"/>
    <property type="match status" value="1"/>
</dbReference>
<dbReference type="InterPro" id="IPR042099">
    <property type="entry name" value="ANL_N_sf"/>
</dbReference>
<dbReference type="GO" id="GO:0008756">
    <property type="term" value="F:o-succinylbenzoate-CoA ligase activity"/>
    <property type="evidence" value="ECO:0007669"/>
    <property type="project" value="UniProtKB-EC"/>
</dbReference>
<dbReference type="EMBL" id="CAJPVI010000049">
    <property type="protein sequence ID" value="CAG2158752.1"/>
    <property type="molecule type" value="Genomic_DNA"/>
</dbReference>
<comment type="similarity">
    <text evidence="1">Belongs to the ATP-dependent AMP-binding enzyme family.</text>
</comment>
<evidence type="ECO:0000256" key="2">
    <source>
        <dbReference type="ARBA" id="ARBA00022598"/>
    </source>
</evidence>
<dbReference type="Pfam" id="PF00501">
    <property type="entry name" value="AMP-binding"/>
    <property type="match status" value="1"/>
</dbReference>
<evidence type="ECO:0000259" key="3">
    <source>
        <dbReference type="Pfam" id="PF00501"/>
    </source>
</evidence>
<protein>
    <submittedName>
        <fullName evidence="4">2-succinylbenzoate--CoA ligase</fullName>
        <ecNumber evidence="4">6.2.1.26</ecNumber>
    </submittedName>
</protein>
<feature type="domain" description="AMP-dependent synthetase/ligase" evidence="3">
    <location>
        <begin position="108"/>
        <end position="326"/>
    </location>
</feature>
<dbReference type="Gene3D" id="3.30.300.30">
    <property type="match status" value="1"/>
</dbReference>
<organism evidence="4 5">
    <name type="scientific">Cupriavidus numazuensis</name>
    <dbReference type="NCBI Taxonomy" id="221992"/>
    <lineage>
        <taxon>Bacteria</taxon>
        <taxon>Pseudomonadati</taxon>
        <taxon>Pseudomonadota</taxon>
        <taxon>Betaproteobacteria</taxon>
        <taxon>Burkholderiales</taxon>
        <taxon>Burkholderiaceae</taxon>
        <taxon>Cupriavidus</taxon>
    </lineage>
</organism>
<keyword evidence="2 4" id="KW-0436">Ligase</keyword>
<dbReference type="Gene3D" id="3.40.50.12780">
    <property type="entry name" value="N-terminal domain of ligase-like"/>
    <property type="match status" value="1"/>
</dbReference>
<accession>A0ABN7QAB6</accession>
<evidence type="ECO:0000313" key="5">
    <source>
        <dbReference type="Proteomes" id="UP000672657"/>
    </source>
</evidence>
<proteinExistence type="inferred from homology"/>
<dbReference type="InterPro" id="IPR045851">
    <property type="entry name" value="AMP-bd_C_sf"/>
</dbReference>
<dbReference type="Proteomes" id="UP000672657">
    <property type="component" value="Unassembled WGS sequence"/>
</dbReference>
<name>A0ABN7QAB6_9BURK</name>
<dbReference type="InterPro" id="IPR000873">
    <property type="entry name" value="AMP-dep_synth/lig_dom"/>
</dbReference>
<dbReference type="SUPFAM" id="SSF56801">
    <property type="entry name" value="Acetyl-CoA synthetase-like"/>
    <property type="match status" value="1"/>
</dbReference>
<evidence type="ECO:0000313" key="4">
    <source>
        <dbReference type="EMBL" id="CAG2158752.1"/>
    </source>
</evidence>
<dbReference type="PANTHER" id="PTHR43201">
    <property type="entry name" value="ACYL-COA SYNTHETASE"/>
    <property type="match status" value="1"/>
</dbReference>